<feature type="chain" id="PRO_5015691808" evidence="2">
    <location>
        <begin position="19"/>
        <end position="398"/>
    </location>
</feature>
<dbReference type="STRING" id="1448308.A0A2T2NY70"/>
<protein>
    <submittedName>
        <fullName evidence="3">Putative isomerase YbhE</fullName>
    </submittedName>
</protein>
<dbReference type="GO" id="GO:0016853">
    <property type="term" value="F:isomerase activity"/>
    <property type="evidence" value="ECO:0007669"/>
    <property type="project" value="UniProtKB-KW"/>
</dbReference>
<dbReference type="Pfam" id="PF10282">
    <property type="entry name" value="Lactonase"/>
    <property type="match status" value="1"/>
</dbReference>
<dbReference type="AlphaFoldDB" id="A0A2T2NY70"/>
<name>A0A2T2NY70_CORCC</name>
<dbReference type="InterPro" id="IPR019405">
    <property type="entry name" value="Lactonase_7-beta_prop"/>
</dbReference>
<accession>A0A2T2NY70</accession>
<comment type="similarity">
    <text evidence="1">Belongs to the cycloisomerase 2 family.</text>
</comment>
<organism evidence="3 4">
    <name type="scientific">Corynespora cassiicola Philippines</name>
    <dbReference type="NCBI Taxonomy" id="1448308"/>
    <lineage>
        <taxon>Eukaryota</taxon>
        <taxon>Fungi</taxon>
        <taxon>Dikarya</taxon>
        <taxon>Ascomycota</taxon>
        <taxon>Pezizomycotina</taxon>
        <taxon>Dothideomycetes</taxon>
        <taxon>Pleosporomycetidae</taxon>
        <taxon>Pleosporales</taxon>
        <taxon>Corynesporascaceae</taxon>
        <taxon>Corynespora</taxon>
    </lineage>
</organism>
<evidence type="ECO:0000313" key="3">
    <source>
        <dbReference type="EMBL" id="PSN70363.1"/>
    </source>
</evidence>
<keyword evidence="2" id="KW-0732">Signal</keyword>
<evidence type="ECO:0000256" key="1">
    <source>
        <dbReference type="ARBA" id="ARBA00005564"/>
    </source>
</evidence>
<dbReference type="OrthoDB" id="9972196at2759"/>
<keyword evidence="4" id="KW-1185">Reference proteome</keyword>
<evidence type="ECO:0000256" key="2">
    <source>
        <dbReference type="SAM" id="SignalP"/>
    </source>
</evidence>
<dbReference type="InterPro" id="IPR015943">
    <property type="entry name" value="WD40/YVTN_repeat-like_dom_sf"/>
</dbReference>
<dbReference type="PANTHER" id="PTHR30344:SF1">
    <property type="entry name" value="6-PHOSPHOGLUCONOLACTONASE"/>
    <property type="match status" value="1"/>
</dbReference>
<reference evidence="3 4" key="1">
    <citation type="journal article" date="2018" name="Front. Microbiol.">
        <title>Genome-Wide Analysis of Corynespora cassiicola Leaf Fall Disease Putative Effectors.</title>
        <authorList>
            <person name="Lopez D."/>
            <person name="Ribeiro S."/>
            <person name="Label P."/>
            <person name="Fumanal B."/>
            <person name="Venisse J.S."/>
            <person name="Kohler A."/>
            <person name="de Oliveira R.R."/>
            <person name="Labutti K."/>
            <person name="Lipzen A."/>
            <person name="Lail K."/>
            <person name="Bauer D."/>
            <person name="Ohm R.A."/>
            <person name="Barry K.W."/>
            <person name="Spatafora J."/>
            <person name="Grigoriev I.V."/>
            <person name="Martin F.M."/>
            <person name="Pujade-Renaud V."/>
        </authorList>
    </citation>
    <scope>NUCLEOTIDE SEQUENCE [LARGE SCALE GENOMIC DNA]</scope>
    <source>
        <strain evidence="3 4">Philippines</strain>
    </source>
</reference>
<dbReference type="PANTHER" id="PTHR30344">
    <property type="entry name" value="6-PHOSPHOGLUCONOLACTONASE-RELATED"/>
    <property type="match status" value="1"/>
</dbReference>
<dbReference type="GO" id="GO:0017057">
    <property type="term" value="F:6-phosphogluconolactonase activity"/>
    <property type="evidence" value="ECO:0007669"/>
    <property type="project" value="TreeGrafter"/>
</dbReference>
<dbReference type="Proteomes" id="UP000240883">
    <property type="component" value="Unassembled WGS sequence"/>
</dbReference>
<gene>
    <name evidence="3" type="ORF">BS50DRAFT_571620</name>
</gene>
<keyword evidence="3" id="KW-0413">Isomerase</keyword>
<dbReference type="Gene3D" id="2.130.10.10">
    <property type="entry name" value="YVTN repeat-like/Quinoprotein amine dehydrogenase"/>
    <property type="match status" value="1"/>
</dbReference>
<evidence type="ECO:0000313" key="4">
    <source>
        <dbReference type="Proteomes" id="UP000240883"/>
    </source>
</evidence>
<feature type="signal peptide" evidence="2">
    <location>
        <begin position="1"/>
        <end position="18"/>
    </location>
</feature>
<dbReference type="InterPro" id="IPR011048">
    <property type="entry name" value="Haem_d1_sf"/>
</dbReference>
<sequence length="398" mass="42025">MALNRLLLASLATSAASATKLWVTSYAAPNEPLGKITTLELSANGNSVSTLSTLSTNQECGSAPTWLDLSLGNGRIVCVDEGFATPNASIVTLEIAADGSLTAVGKADTIQGPVSTQFYNNNTAVALAHYGGSAISTFKVAPDGSYAPLQNFTFAITPGPRPEQEASHVHHSVIDPTGQYIVFPDLGADATYVYAVDKSTGNLKQLESIKAPKPGYGPRHATFWVSSNKKTYLFVINELANRIVSYAVDYKRGGGVSFKQVDEVGLYGDKPDPEGTRAAEISVSPDNNFIIASNRNATIAEVANPDPSNSTQVPSDSLVTFKPCKDGKLTFVQLAPSGGKFPRHFKTNKDGSLIAIPNQNSGNVDVYARDVKSGKIGDRLASAFGFAGGLTNVQWGEE</sequence>
<proteinExistence type="inferred from homology"/>
<dbReference type="EMBL" id="KZ678132">
    <property type="protein sequence ID" value="PSN70363.1"/>
    <property type="molecule type" value="Genomic_DNA"/>
</dbReference>
<dbReference type="SUPFAM" id="SSF51004">
    <property type="entry name" value="C-terminal (heme d1) domain of cytochrome cd1-nitrite reductase"/>
    <property type="match status" value="1"/>
</dbReference>
<dbReference type="InterPro" id="IPR050282">
    <property type="entry name" value="Cycloisomerase_2"/>
</dbReference>